<dbReference type="OrthoDB" id="6343412at2759"/>
<dbReference type="InParanoid" id="E9HH84"/>
<organism evidence="2 3">
    <name type="scientific">Daphnia pulex</name>
    <name type="common">Water flea</name>
    <dbReference type="NCBI Taxonomy" id="6669"/>
    <lineage>
        <taxon>Eukaryota</taxon>
        <taxon>Metazoa</taxon>
        <taxon>Ecdysozoa</taxon>
        <taxon>Arthropoda</taxon>
        <taxon>Crustacea</taxon>
        <taxon>Branchiopoda</taxon>
        <taxon>Diplostraca</taxon>
        <taxon>Cladocera</taxon>
        <taxon>Anomopoda</taxon>
        <taxon>Daphniidae</taxon>
        <taxon>Daphnia</taxon>
    </lineage>
</organism>
<dbReference type="EMBL" id="GL732646">
    <property type="protein sequence ID" value="EFX68898.1"/>
    <property type="molecule type" value="Genomic_DNA"/>
</dbReference>
<accession>E9HH84</accession>
<protein>
    <submittedName>
        <fullName evidence="2">Uncharacterized protein</fullName>
    </submittedName>
</protein>
<dbReference type="AlphaFoldDB" id="E9HH84"/>
<evidence type="ECO:0000313" key="2">
    <source>
        <dbReference type="EMBL" id="EFX68898.1"/>
    </source>
</evidence>
<dbReference type="HOGENOM" id="CLU_1628706_0_0_1"/>
<dbReference type="Gene3D" id="1.20.58.60">
    <property type="match status" value="1"/>
</dbReference>
<feature type="coiled-coil region" evidence="1">
    <location>
        <begin position="82"/>
        <end position="109"/>
    </location>
</feature>
<keyword evidence="3" id="KW-1185">Reference proteome</keyword>
<sequence>MSQNIIFAAIKVVKSWDDPQYMSLGKDQRDAILKRLTKTPKSFCNREILHFHEAHSDLSNWQDEIEEALTNADDPAIQLKQIDRQQEVNKLLMSEISEYKTNFEKLNKTGSTLAQLCLEEEGVKVHDIIELHNARMLLCDQVCENGEKPLKRLCKDESIMSTL</sequence>
<dbReference type="KEGG" id="dpx:DAPPUDRAFT_259439"/>
<evidence type="ECO:0000256" key="1">
    <source>
        <dbReference type="SAM" id="Coils"/>
    </source>
</evidence>
<name>E9HH84_DAPPU</name>
<dbReference type="Proteomes" id="UP000000305">
    <property type="component" value="Unassembled WGS sequence"/>
</dbReference>
<evidence type="ECO:0000313" key="3">
    <source>
        <dbReference type="Proteomes" id="UP000000305"/>
    </source>
</evidence>
<reference evidence="2 3" key="1">
    <citation type="journal article" date="2011" name="Science">
        <title>The ecoresponsive genome of Daphnia pulex.</title>
        <authorList>
            <person name="Colbourne J.K."/>
            <person name="Pfrender M.E."/>
            <person name="Gilbert D."/>
            <person name="Thomas W.K."/>
            <person name="Tucker A."/>
            <person name="Oakley T.H."/>
            <person name="Tokishita S."/>
            <person name="Aerts A."/>
            <person name="Arnold G.J."/>
            <person name="Basu M.K."/>
            <person name="Bauer D.J."/>
            <person name="Caceres C.E."/>
            <person name="Carmel L."/>
            <person name="Casola C."/>
            <person name="Choi J.H."/>
            <person name="Detter J.C."/>
            <person name="Dong Q."/>
            <person name="Dusheyko S."/>
            <person name="Eads B.D."/>
            <person name="Frohlich T."/>
            <person name="Geiler-Samerotte K.A."/>
            <person name="Gerlach D."/>
            <person name="Hatcher P."/>
            <person name="Jogdeo S."/>
            <person name="Krijgsveld J."/>
            <person name="Kriventseva E.V."/>
            <person name="Kultz D."/>
            <person name="Laforsch C."/>
            <person name="Lindquist E."/>
            <person name="Lopez J."/>
            <person name="Manak J.R."/>
            <person name="Muller J."/>
            <person name="Pangilinan J."/>
            <person name="Patwardhan R.P."/>
            <person name="Pitluck S."/>
            <person name="Pritham E.J."/>
            <person name="Rechtsteiner A."/>
            <person name="Rho M."/>
            <person name="Rogozin I.B."/>
            <person name="Sakarya O."/>
            <person name="Salamov A."/>
            <person name="Schaack S."/>
            <person name="Shapiro H."/>
            <person name="Shiga Y."/>
            <person name="Skalitzky C."/>
            <person name="Smith Z."/>
            <person name="Souvorov A."/>
            <person name="Sung W."/>
            <person name="Tang Z."/>
            <person name="Tsuchiya D."/>
            <person name="Tu H."/>
            <person name="Vos H."/>
            <person name="Wang M."/>
            <person name="Wolf Y.I."/>
            <person name="Yamagata H."/>
            <person name="Yamada T."/>
            <person name="Ye Y."/>
            <person name="Shaw J.R."/>
            <person name="Andrews J."/>
            <person name="Crease T.J."/>
            <person name="Tang H."/>
            <person name="Lucas S.M."/>
            <person name="Robertson H.M."/>
            <person name="Bork P."/>
            <person name="Koonin E.V."/>
            <person name="Zdobnov E.M."/>
            <person name="Grigoriev I.V."/>
            <person name="Lynch M."/>
            <person name="Boore J.L."/>
        </authorList>
    </citation>
    <scope>NUCLEOTIDE SEQUENCE [LARGE SCALE GENOMIC DNA]</scope>
</reference>
<keyword evidence="1" id="KW-0175">Coiled coil</keyword>
<dbReference type="STRING" id="6669.E9HH84"/>
<dbReference type="eggNOG" id="KOG0516">
    <property type="taxonomic scope" value="Eukaryota"/>
</dbReference>
<dbReference type="SUPFAM" id="SSF46966">
    <property type="entry name" value="Spectrin repeat"/>
    <property type="match status" value="1"/>
</dbReference>
<proteinExistence type="predicted"/>
<gene>
    <name evidence="2" type="ORF">DAPPUDRAFT_259439</name>
</gene>